<proteinExistence type="predicted"/>
<protein>
    <submittedName>
        <fullName evidence="2">Methyltransferase type 12</fullName>
    </submittedName>
</protein>
<dbReference type="EMBL" id="BLIN01000007">
    <property type="protein sequence ID" value="GFE11785.1"/>
    <property type="molecule type" value="Genomic_DNA"/>
</dbReference>
<dbReference type="GO" id="GO:0008168">
    <property type="term" value="F:methyltransferase activity"/>
    <property type="evidence" value="ECO:0007669"/>
    <property type="project" value="UniProtKB-KW"/>
</dbReference>
<feature type="region of interest" description="Disordered" evidence="1">
    <location>
        <begin position="1"/>
        <end position="20"/>
    </location>
</feature>
<dbReference type="AlphaFoldDB" id="A0A640SQP6"/>
<evidence type="ECO:0000256" key="1">
    <source>
        <dbReference type="SAM" id="MobiDB-lite"/>
    </source>
</evidence>
<dbReference type="Proteomes" id="UP000435837">
    <property type="component" value="Unassembled WGS sequence"/>
</dbReference>
<organism evidence="2 3">
    <name type="scientific">Streptomyces caniferus</name>
    <dbReference type="NCBI Taxonomy" id="285557"/>
    <lineage>
        <taxon>Bacteria</taxon>
        <taxon>Bacillati</taxon>
        <taxon>Actinomycetota</taxon>
        <taxon>Actinomycetes</taxon>
        <taxon>Kitasatosporales</taxon>
        <taxon>Streptomycetaceae</taxon>
        <taxon>Streptomyces</taxon>
    </lineage>
</organism>
<keyword evidence="2" id="KW-0808">Transferase</keyword>
<accession>A0A640SQP6</accession>
<dbReference type="InterPro" id="IPR029063">
    <property type="entry name" value="SAM-dependent_MTases_sf"/>
</dbReference>
<dbReference type="GO" id="GO:0032259">
    <property type="term" value="P:methylation"/>
    <property type="evidence" value="ECO:0007669"/>
    <property type="project" value="UniProtKB-KW"/>
</dbReference>
<sequence>MDAGPGPAGPTHWHSLSGGHMTAGVTNTTAATDWGKADFEAIYNCPDPRRYFTTLHPLEYQIPHHGQAVFRAVAETLQRHRSDRPPLNVVDLCCSYGVNAALLNHQLSLDDLYGRYTANGRAQPSTGQLIDEDRKFYATRRRAEPLRVTGIDAADRAVGYARAVGLLDHGFAENLELEEPSPELRKVLAGTDLITVTGGVGYISARTFGRLFDCVSSPPWVAAFVLREVSYRPISALLARAGLVTERLTTRTFRQRQFADGNERQAAFEALTARGLSTADKEADGFYHADLYLSRPAADVAALPLEELLPG</sequence>
<name>A0A640SQP6_9ACTN</name>
<keyword evidence="2" id="KW-0489">Methyltransferase</keyword>
<reference evidence="2 3" key="1">
    <citation type="submission" date="2019-12" db="EMBL/GenBank/DDBJ databases">
        <title>Whole genome shotgun sequence of Streptomyces caniferus NBRC 15389.</title>
        <authorList>
            <person name="Ichikawa N."/>
            <person name="Kimura A."/>
            <person name="Kitahashi Y."/>
            <person name="Komaki H."/>
            <person name="Tamura T."/>
        </authorList>
    </citation>
    <scope>NUCLEOTIDE SEQUENCE [LARGE SCALE GENOMIC DNA]</scope>
    <source>
        <strain evidence="2 3">NBRC 15389</strain>
    </source>
</reference>
<comment type="caution">
    <text evidence="2">The sequence shown here is derived from an EMBL/GenBank/DDBJ whole genome shotgun (WGS) entry which is preliminary data.</text>
</comment>
<evidence type="ECO:0000313" key="3">
    <source>
        <dbReference type="Proteomes" id="UP000435837"/>
    </source>
</evidence>
<gene>
    <name evidence="2" type="ORF">Scani_80530</name>
</gene>
<dbReference type="SUPFAM" id="SSF53335">
    <property type="entry name" value="S-adenosyl-L-methionine-dependent methyltransferases"/>
    <property type="match status" value="1"/>
</dbReference>
<evidence type="ECO:0000313" key="2">
    <source>
        <dbReference type="EMBL" id="GFE11785.1"/>
    </source>
</evidence>